<dbReference type="Gene3D" id="1.10.3210.10">
    <property type="entry name" value="Hypothetical protein af1432"/>
    <property type="match status" value="1"/>
</dbReference>
<gene>
    <name evidence="9" type="ORF">UR35_C0012G0002</name>
</gene>
<keyword evidence="6" id="KW-0479">Metal-binding</keyword>
<feature type="domain" description="HD/PDEase" evidence="8">
    <location>
        <begin position="25"/>
        <end position="140"/>
    </location>
</feature>
<keyword evidence="7" id="KW-0378">Hydrolase</keyword>
<organism evidence="9 10">
    <name type="scientific">Candidatus Woesebacteria bacterium GW2011_GWB1_33_22</name>
    <dbReference type="NCBI Taxonomy" id="1618566"/>
    <lineage>
        <taxon>Bacteria</taxon>
        <taxon>Candidatus Woeseibacteriota</taxon>
    </lineage>
</organism>
<evidence type="ECO:0000256" key="2">
    <source>
        <dbReference type="ARBA" id="ARBA00001936"/>
    </source>
</evidence>
<comment type="catalytic activity">
    <reaction evidence="1">
        <text>a 2'-deoxyribonucleoside 5'-phosphate + H2O = a 2'-deoxyribonucleoside + phosphate</text>
        <dbReference type="Rhea" id="RHEA:36167"/>
        <dbReference type="ChEBI" id="CHEBI:15377"/>
        <dbReference type="ChEBI" id="CHEBI:18274"/>
        <dbReference type="ChEBI" id="CHEBI:43474"/>
        <dbReference type="ChEBI" id="CHEBI:65317"/>
        <dbReference type="EC" id="3.1.3.89"/>
    </reaction>
</comment>
<comment type="caution">
    <text evidence="9">The sequence shown here is derived from an EMBL/GenBank/DDBJ whole genome shotgun (WGS) entry which is preliminary data.</text>
</comment>
<evidence type="ECO:0000256" key="4">
    <source>
        <dbReference type="ARBA" id="ARBA00011738"/>
    </source>
</evidence>
<dbReference type="EC" id="3.1.3.89" evidence="5"/>
<dbReference type="EMBL" id="LBOW01000012">
    <property type="protein sequence ID" value="KKP44045.1"/>
    <property type="molecule type" value="Genomic_DNA"/>
</dbReference>
<dbReference type="SUPFAM" id="SSF109604">
    <property type="entry name" value="HD-domain/PDEase-like"/>
    <property type="match status" value="1"/>
</dbReference>
<dbReference type="GO" id="GO:0002953">
    <property type="term" value="F:5'-deoxynucleotidase activity"/>
    <property type="evidence" value="ECO:0007669"/>
    <property type="project" value="UniProtKB-EC"/>
</dbReference>
<dbReference type="PANTHER" id="PTHR11845">
    <property type="entry name" value="5'-DEOXYNUCLEOTIDASE HDDC2"/>
    <property type="match status" value="1"/>
</dbReference>
<evidence type="ECO:0000259" key="8">
    <source>
        <dbReference type="SMART" id="SM00471"/>
    </source>
</evidence>
<evidence type="ECO:0000256" key="1">
    <source>
        <dbReference type="ARBA" id="ARBA00001638"/>
    </source>
</evidence>
<evidence type="ECO:0000256" key="6">
    <source>
        <dbReference type="ARBA" id="ARBA00022723"/>
    </source>
</evidence>
<dbReference type="SMART" id="SM00471">
    <property type="entry name" value="HDc"/>
    <property type="match status" value="1"/>
</dbReference>
<accession>A0A0G0BYQ7</accession>
<evidence type="ECO:0000313" key="10">
    <source>
        <dbReference type="Proteomes" id="UP000034778"/>
    </source>
</evidence>
<dbReference type="InterPro" id="IPR039356">
    <property type="entry name" value="YfbR/HDDC2"/>
</dbReference>
<dbReference type="InterPro" id="IPR003607">
    <property type="entry name" value="HD/PDEase_dom"/>
</dbReference>
<protein>
    <recommendedName>
        <fullName evidence="5">5'-deoxynucleotidase</fullName>
        <ecNumber evidence="5">3.1.3.89</ecNumber>
    </recommendedName>
</protein>
<dbReference type="AlphaFoldDB" id="A0A0G0BYQ7"/>
<evidence type="ECO:0000313" key="9">
    <source>
        <dbReference type="EMBL" id="KKP44045.1"/>
    </source>
</evidence>
<dbReference type="GO" id="GO:0005737">
    <property type="term" value="C:cytoplasm"/>
    <property type="evidence" value="ECO:0007669"/>
    <property type="project" value="TreeGrafter"/>
</dbReference>
<dbReference type="InterPro" id="IPR006674">
    <property type="entry name" value="HD_domain"/>
</dbReference>
<dbReference type="PANTHER" id="PTHR11845:SF13">
    <property type="entry name" value="5'-DEOXYNUCLEOTIDASE HDDC2"/>
    <property type="match status" value="1"/>
</dbReference>
<evidence type="ECO:0000256" key="3">
    <source>
        <dbReference type="ARBA" id="ARBA00001941"/>
    </source>
</evidence>
<dbReference type="Pfam" id="PF13023">
    <property type="entry name" value="HD_3"/>
    <property type="match status" value="1"/>
</dbReference>
<dbReference type="STRING" id="1618566.UR35_C0012G0002"/>
<name>A0A0G0BYQ7_9BACT</name>
<reference evidence="9 10" key="1">
    <citation type="journal article" date="2015" name="Nature">
        <title>rRNA introns, odd ribosomes, and small enigmatic genomes across a large radiation of phyla.</title>
        <authorList>
            <person name="Brown C.T."/>
            <person name="Hug L.A."/>
            <person name="Thomas B.C."/>
            <person name="Sharon I."/>
            <person name="Castelle C.J."/>
            <person name="Singh A."/>
            <person name="Wilkins M.J."/>
            <person name="Williams K.H."/>
            <person name="Banfield J.F."/>
        </authorList>
    </citation>
    <scope>NUCLEOTIDE SEQUENCE [LARGE SCALE GENOMIC DNA]</scope>
</reference>
<proteinExistence type="predicted"/>
<comment type="cofactor">
    <cofactor evidence="2">
        <name>Mn(2+)</name>
        <dbReference type="ChEBI" id="CHEBI:29035"/>
    </cofactor>
</comment>
<comment type="subunit">
    <text evidence="4">Homodimer.</text>
</comment>
<dbReference type="GO" id="GO:0046872">
    <property type="term" value="F:metal ion binding"/>
    <property type="evidence" value="ECO:0007669"/>
    <property type="project" value="UniProtKB-KW"/>
</dbReference>
<dbReference type="Proteomes" id="UP000034778">
    <property type="component" value="Unassembled WGS sequence"/>
</dbReference>
<sequence>MKAFYDKIVKIKHTKRQGWLDRGLDSDTIGSHVFGAMNIGWYLSSLEKVDPNKVVTMLLVHDLVMAEIEDITPSSGKYKIKKDLEEVAKLKVSESLPKELSKNYLLLFDEFQKMETVEAQVAREADKLETLFQGEVYEEKTDKNLLDEFLSTYKGIFKTKHGKKLFDEIKLRHNQKYDTKS</sequence>
<comment type="cofactor">
    <cofactor evidence="3">
        <name>Co(2+)</name>
        <dbReference type="ChEBI" id="CHEBI:48828"/>
    </cofactor>
</comment>
<evidence type="ECO:0000256" key="7">
    <source>
        <dbReference type="ARBA" id="ARBA00022801"/>
    </source>
</evidence>
<evidence type="ECO:0000256" key="5">
    <source>
        <dbReference type="ARBA" id="ARBA00012964"/>
    </source>
</evidence>